<reference evidence="2" key="1">
    <citation type="journal article" date="2020" name="Stud. Mycol.">
        <title>101 Dothideomycetes genomes: a test case for predicting lifestyles and emergence of pathogens.</title>
        <authorList>
            <person name="Haridas S."/>
            <person name="Albert R."/>
            <person name="Binder M."/>
            <person name="Bloem J."/>
            <person name="Labutti K."/>
            <person name="Salamov A."/>
            <person name="Andreopoulos B."/>
            <person name="Baker S."/>
            <person name="Barry K."/>
            <person name="Bills G."/>
            <person name="Bluhm B."/>
            <person name="Cannon C."/>
            <person name="Castanera R."/>
            <person name="Culley D."/>
            <person name="Daum C."/>
            <person name="Ezra D."/>
            <person name="Gonzalez J."/>
            <person name="Henrissat B."/>
            <person name="Kuo A."/>
            <person name="Liang C."/>
            <person name="Lipzen A."/>
            <person name="Lutzoni F."/>
            <person name="Magnuson J."/>
            <person name="Mondo S."/>
            <person name="Nolan M."/>
            <person name="Ohm R."/>
            <person name="Pangilinan J."/>
            <person name="Park H.-J."/>
            <person name="Ramirez L."/>
            <person name="Alfaro M."/>
            <person name="Sun H."/>
            <person name="Tritt A."/>
            <person name="Yoshinaga Y."/>
            <person name="Zwiers L.-H."/>
            <person name="Turgeon B."/>
            <person name="Goodwin S."/>
            <person name="Spatafora J."/>
            <person name="Crous P."/>
            <person name="Grigoriev I."/>
        </authorList>
    </citation>
    <scope>NUCLEOTIDE SEQUENCE</scope>
    <source>
        <strain evidence="2">CBS 119925</strain>
    </source>
</reference>
<gene>
    <name evidence="2" type="ORF">M011DRAFT_477543</name>
</gene>
<dbReference type="EMBL" id="MU006574">
    <property type="protein sequence ID" value="KAF2747089.1"/>
    <property type="molecule type" value="Genomic_DNA"/>
</dbReference>
<name>A0A6A6VBK1_9PLEO</name>
<dbReference type="PANTHER" id="PTHR40788">
    <property type="entry name" value="CLR5 DOMAIN-CONTAINING PROTEIN-RELATED"/>
    <property type="match status" value="1"/>
</dbReference>
<accession>A0A6A6VBK1</accession>
<proteinExistence type="predicted"/>
<dbReference type="PANTHER" id="PTHR40788:SF2">
    <property type="entry name" value="CLR5 DOMAIN-CONTAINING PROTEIN"/>
    <property type="match status" value="1"/>
</dbReference>
<protein>
    <submittedName>
        <fullName evidence="2">Uncharacterized protein</fullName>
    </submittedName>
</protein>
<dbReference type="Proteomes" id="UP000799440">
    <property type="component" value="Unassembled WGS sequence"/>
</dbReference>
<evidence type="ECO:0000313" key="3">
    <source>
        <dbReference type="Proteomes" id="UP000799440"/>
    </source>
</evidence>
<evidence type="ECO:0000256" key="1">
    <source>
        <dbReference type="SAM" id="MobiDB-lite"/>
    </source>
</evidence>
<dbReference type="OrthoDB" id="2922289at2759"/>
<feature type="region of interest" description="Disordered" evidence="1">
    <location>
        <begin position="626"/>
        <end position="666"/>
    </location>
</feature>
<evidence type="ECO:0000313" key="2">
    <source>
        <dbReference type="EMBL" id="KAF2747089.1"/>
    </source>
</evidence>
<sequence length="836" mass="95074">MASGTRIPANMAEFDLDHAFSASVEAESPLVYPSIAILNCMLRNYFMGPDEASYQPFPQDETRVLSAQLSEVIMRDSAYLRSLVEKQDLTLRRRWLKRNPGQKQDLLLRAWPNMPAMHRPNDQANIATPNERDWDSLLLPYINMEDLKQDPALTVFLHARAKNPPSHFALSEPLFSSLLPPKLTLRARWPDAAMLLTGTSIANGYGQIEKCEGSGDFGEQMELLGRGVSPGEGLIILYIQHRIYDFLLRCCLLLLHREAPHSLFTDVEPPPAVTEPLDEPSYGKALEPYCERYGPKVDVQKLKSLVMELKREAREHLLLLREDPRYFADQGHIGLDHHLLHGSGNKGKKSLAHSDDALRHFLIELVCNAYWLFTTVDRLSEVVLRMESALEKDPEIDPEYEEPEQYFRSLEHTSYLLSCLQHNMQGQLYDTFMGSPPLRPYVSRDSKGRLKLSRKFTDTIAGQLYECISNLAPRDPAPTLDIVRGYLDILETLQRRNPTEADKWISPAVKKVAEQLSLIMECSWLIATCSLAERIEEEVSTIWPYFGQVYDGLVDWIGRYHKDPGRMPDPGLGDPSNRCLLYPIRKRPTRHSVGAIVAAEARLDAFWEMVDESFRSVTGAPHCPPITNLLATRPPTRTLPWEDRDLSDASTAPSTPRYIPIPNASHDANLDITGPLPKIRPSEDTWNVAKIKRRPASDANHVQWLFADDEEQDEDGPDEDEQGAPYIFRVPHRVFEVFKMMFYMRGETSVPKITKWSEIIHALTYIGFSTAQTGGSVWSFEPFAVPEEALGGVRNGVSYHAPQSENDPIVPRRMARHMGWRLSKEYGWTGEMFELM</sequence>
<organism evidence="2 3">
    <name type="scientific">Sporormia fimetaria CBS 119925</name>
    <dbReference type="NCBI Taxonomy" id="1340428"/>
    <lineage>
        <taxon>Eukaryota</taxon>
        <taxon>Fungi</taxon>
        <taxon>Dikarya</taxon>
        <taxon>Ascomycota</taxon>
        <taxon>Pezizomycotina</taxon>
        <taxon>Dothideomycetes</taxon>
        <taxon>Pleosporomycetidae</taxon>
        <taxon>Pleosporales</taxon>
        <taxon>Sporormiaceae</taxon>
        <taxon>Sporormia</taxon>
    </lineage>
</organism>
<dbReference type="AlphaFoldDB" id="A0A6A6VBK1"/>
<keyword evidence="3" id="KW-1185">Reference proteome</keyword>